<keyword evidence="4" id="KW-1185">Reference proteome</keyword>
<evidence type="ECO:0000256" key="1">
    <source>
        <dbReference type="SAM" id="MobiDB-lite"/>
    </source>
</evidence>
<accession>A0AAW0SBS8</accession>
<keyword evidence="2" id="KW-0812">Transmembrane</keyword>
<feature type="transmembrane region" description="Helical" evidence="2">
    <location>
        <begin position="105"/>
        <end position="127"/>
    </location>
</feature>
<keyword evidence="2" id="KW-0472">Membrane</keyword>
<evidence type="ECO:0000256" key="2">
    <source>
        <dbReference type="SAM" id="Phobius"/>
    </source>
</evidence>
<dbReference type="AlphaFoldDB" id="A0AAW0SBS8"/>
<reference evidence="3 4" key="1">
    <citation type="submission" date="2023-03" db="EMBL/GenBank/DDBJ databases">
        <title>High-quality genome of Scylla paramamosain provides insights in environmental adaptation.</title>
        <authorList>
            <person name="Zhang L."/>
        </authorList>
    </citation>
    <scope>NUCLEOTIDE SEQUENCE [LARGE SCALE GENOMIC DNA]</scope>
    <source>
        <strain evidence="3">LZ_2023a</strain>
        <tissue evidence="3">Muscle</tissue>
    </source>
</reference>
<dbReference type="Proteomes" id="UP001487740">
    <property type="component" value="Unassembled WGS sequence"/>
</dbReference>
<feature type="compositionally biased region" description="Gly residues" evidence="1">
    <location>
        <begin position="9"/>
        <end position="20"/>
    </location>
</feature>
<keyword evidence="2" id="KW-1133">Transmembrane helix</keyword>
<feature type="region of interest" description="Disordered" evidence="1">
    <location>
        <begin position="1"/>
        <end position="28"/>
    </location>
</feature>
<gene>
    <name evidence="3" type="ORF">O3P69_019889</name>
</gene>
<proteinExistence type="predicted"/>
<evidence type="ECO:0000313" key="3">
    <source>
        <dbReference type="EMBL" id="KAK8372326.1"/>
    </source>
</evidence>
<name>A0AAW0SBS8_SCYPA</name>
<feature type="transmembrane region" description="Helical" evidence="2">
    <location>
        <begin position="48"/>
        <end position="71"/>
    </location>
</feature>
<protein>
    <submittedName>
        <fullName evidence="3">Uncharacterized protein</fullName>
    </submittedName>
</protein>
<sequence length="206" mass="21935">MATLRSGKQVGGSNGGGSGSSGEVDGRDRGAVQAADIKEKRNARTSKVVFGSLILDLLGFTVVVPLSPALLDCYSKHDSSGLYSSQLSCVTYYQHIISVPHEVPLCLVLVALIGVTFSIGFTVGHTVGAAFSRWGSTGWFAASAVYARTLTVANIIFFAVFFQESLPEGRRRRDIGASLTEAWEVINPRALFSVSCVKGLGREAWS</sequence>
<dbReference type="EMBL" id="JARAKH010002483">
    <property type="protein sequence ID" value="KAK8372326.1"/>
    <property type="molecule type" value="Genomic_DNA"/>
</dbReference>
<organism evidence="3 4">
    <name type="scientific">Scylla paramamosain</name>
    <name type="common">Mud crab</name>
    <dbReference type="NCBI Taxonomy" id="85552"/>
    <lineage>
        <taxon>Eukaryota</taxon>
        <taxon>Metazoa</taxon>
        <taxon>Ecdysozoa</taxon>
        <taxon>Arthropoda</taxon>
        <taxon>Crustacea</taxon>
        <taxon>Multicrustacea</taxon>
        <taxon>Malacostraca</taxon>
        <taxon>Eumalacostraca</taxon>
        <taxon>Eucarida</taxon>
        <taxon>Decapoda</taxon>
        <taxon>Pleocyemata</taxon>
        <taxon>Brachyura</taxon>
        <taxon>Eubrachyura</taxon>
        <taxon>Portunoidea</taxon>
        <taxon>Portunidae</taxon>
        <taxon>Portuninae</taxon>
        <taxon>Scylla</taxon>
    </lineage>
</organism>
<comment type="caution">
    <text evidence="3">The sequence shown here is derived from an EMBL/GenBank/DDBJ whole genome shotgun (WGS) entry which is preliminary data.</text>
</comment>
<feature type="transmembrane region" description="Helical" evidence="2">
    <location>
        <begin position="139"/>
        <end position="162"/>
    </location>
</feature>
<evidence type="ECO:0000313" key="4">
    <source>
        <dbReference type="Proteomes" id="UP001487740"/>
    </source>
</evidence>